<evidence type="ECO:0000313" key="2">
    <source>
        <dbReference type="Proteomes" id="UP000187203"/>
    </source>
</evidence>
<evidence type="ECO:0000313" key="1">
    <source>
        <dbReference type="EMBL" id="OMO64687.1"/>
    </source>
</evidence>
<protein>
    <submittedName>
        <fullName evidence="1">Uncharacterized protein</fullName>
    </submittedName>
</protein>
<keyword evidence="2" id="KW-1185">Reference proteome</keyword>
<proteinExistence type="predicted"/>
<comment type="caution">
    <text evidence="1">The sequence shown here is derived from an EMBL/GenBank/DDBJ whole genome shotgun (WGS) entry which is preliminary data.</text>
</comment>
<dbReference type="EMBL" id="AWUE01020884">
    <property type="protein sequence ID" value="OMO64687.1"/>
    <property type="molecule type" value="Genomic_DNA"/>
</dbReference>
<name>A0A1R3H2Y2_9ROSI</name>
<dbReference type="AlphaFoldDB" id="A0A1R3H2Y2"/>
<reference evidence="2" key="1">
    <citation type="submission" date="2013-09" db="EMBL/GenBank/DDBJ databases">
        <title>Corchorus olitorius genome sequencing.</title>
        <authorList>
            <person name="Alam M."/>
            <person name="Haque M.S."/>
            <person name="Islam M.S."/>
            <person name="Emdad E.M."/>
            <person name="Islam M.M."/>
            <person name="Ahmed B."/>
            <person name="Halim A."/>
            <person name="Hossen Q.M.M."/>
            <person name="Hossain M.Z."/>
            <person name="Ahmed R."/>
            <person name="Khan M.M."/>
            <person name="Islam R."/>
            <person name="Rashid M.M."/>
            <person name="Khan S.A."/>
            <person name="Rahman M.S."/>
            <person name="Alam M."/>
            <person name="Yahiya A.S."/>
            <person name="Khan M.S."/>
            <person name="Azam M.S."/>
            <person name="Haque T."/>
            <person name="Lashkar M.Z.H."/>
            <person name="Akhand A.I."/>
            <person name="Morshed G."/>
            <person name="Roy S."/>
            <person name="Uddin K.S."/>
            <person name="Rabeya T."/>
            <person name="Hossain A.S."/>
            <person name="Chowdhury A."/>
            <person name="Snigdha A.R."/>
            <person name="Mortoza M.S."/>
            <person name="Matin S.A."/>
            <person name="Hoque S.M.E."/>
            <person name="Islam M.K."/>
            <person name="Roy D.K."/>
            <person name="Haider R."/>
            <person name="Moosa M.M."/>
            <person name="Elias S.M."/>
            <person name="Hasan A.M."/>
            <person name="Jahan S."/>
            <person name="Shafiuddin M."/>
            <person name="Mahmood N."/>
            <person name="Shommy N.S."/>
        </authorList>
    </citation>
    <scope>NUCLEOTIDE SEQUENCE [LARGE SCALE GENOMIC DNA]</scope>
    <source>
        <strain evidence="2">cv. O-4</strain>
    </source>
</reference>
<dbReference type="Proteomes" id="UP000187203">
    <property type="component" value="Unassembled WGS sequence"/>
</dbReference>
<organism evidence="1 2">
    <name type="scientific">Corchorus olitorius</name>
    <dbReference type="NCBI Taxonomy" id="93759"/>
    <lineage>
        <taxon>Eukaryota</taxon>
        <taxon>Viridiplantae</taxon>
        <taxon>Streptophyta</taxon>
        <taxon>Embryophyta</taxon>
        <taxon>Tracheophyta</taxon>
        <taxon>Spermatophyta</taxon>
        <taxon>Magnoliopsida</taxon>
        <taxon>eudicotyledons</taxon>
        <taxon>Gunneridae</taxon>
        <taxon>Pentapetalae</taxon>
        <taxon>rosids</taxon>
        <taxon>malvids</taxon>
        <taxon>Malvales</taxon>
        <taxon>Malvaceae</taxon>
        <taxon>Grewioideae</taxon>
        <taxon>Apeibeae</taxon>
        <taxon>Corchorus</taxon>
    </lineage>
</organism>
<gene>
    <name evidence="1" type="ORF">COLO4_31931</name>
</gene>
<accession>A0A1R3H2Y2</accession>
<sequence>MAHGWVGTTVIGENSNQNNNPYIFLCLQKAKAKKFTSLSLPGVTIKWTQRGGDPFGFKSF</sequence>